<dbReference type="PANTHER" id="PTHR45947:SF3">
    <property type="entry name" value="SULFOQUINOVOSYL TRANSFERASE SQD2"/>
    <property type="match status" value="1"/>
</dbReference>
<dbReference type="RefSeq" id="WP_079419272.1">
    <property type="nucleotide sequence ID" value="NZ_MBTG01000045.1"/>
</dbReference>
<accession>A0A1V4HBC9</accession>
<evidence type="ECO:0000259" key="1">
    <source>
        <dbReference type="Pfam" id="PF00534"/>
    </source>
</evidence>
<dbReference type="InterPro" id="IPR028098">
    <property type="entry name" value="Glyco_trans_4-like_N"/>
</dbReference>
<dbReference type="Gene3D" id="3.40.50.2000">
    <property type="entry name" value="Glycogen Phosphorylase B"/>
    <property type="match status" value="2"/>
</dbReference>
<dbReference type="InterPro" id="IPR050194">
    <property type="entry name" value="Glycosyltransferase_grp1"/>
</dbReference>
<dbReference type="GO" id="GO:0016757">
    <property type="term" value="F:glycosyltransferase activity"/>
    <property type="evidence" value="ECO:0007669"/>
    <property type="project" value="InterPro"/>
</dbReference>
<dbReference type="Proteomes" id="UP000190626">
    <property type="component" value="Unassembled WGS sequence"/>
</dbReference>
<proteinExistence type="predicted"/>
<gene>
    <name evidence="3" type="ORF">BC351_09485</name>
</gene>
<evidence type="ECO:0000313" key="3">
    <source>
        <dbReference type="EMBL" id="OPH48673.1"/>
    </source>
</evidence>
<reference evidence="4" key="1">
    <citation type="submission" date="2016-07" db="EMBL/GenBank/DDBJ databases">
        <authorList>
            <person name="Florea S."/>
            <person name="Webb J.S."/>
            <person name="Jaromczyk J."/>
            <person name="Schardl C.L."/>
        </authorList>
    </citation>
    <scope>NUCLEOTIDE SEQUENCE [LARGE SCALE GENOMIC DNA]</scope>
    <source>
        <strain evidence="4">CY1</strain>
    </source>
</reference>
<evidence type="ECO:0000313" key="4">
    <source>
        <dbReference type="Proteomes" id="UP000190626"/>
    </source>
</evidence>
<dbReference type="PANTHER" id="PTHR45947">
    <property type="entry name" value="SULFOQUINOVOSYL TRANSFERASE SQD2"/>
    <property type="match status" value="1"/>
</dbReference>
<keyword evidence="3" id="KW-0808">Transferase</keyword>
<dbReference type="CDD" id="cd03801">
    <property type="entry name" value="GT4_PimA-like"/>
    <property type="match status" value="1"/>
</dbReference>
<organism evidence="3 4">
    <name type="scientific">Paenibacillus ferrarius</name>
    <dbReference type="NCBI Taxonomy" id="1469647"/>
    <lineage>
        <taxon>Bacteria</taxon>
        <taxon>Bacillati</taxon>
        <taxon>Bacillota</taxon>
        <taxon>Bacilli</taxon>
        <taxon>Bacillales</taxon>
        <taxon>Paenibacillaceae</taxon>
        <taxon>Paenibacillus</taxon>
    </lineage>
</organism>
<dbReference type="OrthoDB" id="9815550at2"/>
<dbReference type="Pfam" id="PF00534">
    <property type="entry name" value="Glycos_transf_1"/>
    <property type="match status" value="1"/>
</dbReference>
<protein>
    <submittedName>
        <fullName evidence="3">Glycosyl transferase</fullName>
    </submittedName>
</protein>
<dbReference type="Pfam" id="PF13439">
    <property type="entry name" value="Glyco_transf_4"/>
    <property type="match status" value="1"/>
</dbReference>
<dbReference type="InterPro" id="IPR001296">
    <property type="entry name" value="Glyco_trans_1"/>
</dbReference>
<comment type="caution">
    <text evidence="3">The sequence shown here is derived from an EMBL/GenBank/DDBJ whole genome shotgun (WGS) entry which is preliminary data.</text>
</comment>
<feature type="domain" description="Glycosyl transferase family 1" evidence="1">
    <location>
        <begin position="220"/>
        <end position="381"/>
    </location>
</feature>
<dbReference type="EMBL" id="MBTG01000045">
    <property type="protein sequence ID" value="OPH48673.1"/>
    <property type="molecule type" value="Genomic_DNA"/>
</dbReference>
<evidence type="ECO:0000259" key="2">
    <source>
        <dbReference type="Pfam" id="PF13439"/>
    </source>
</evidence>
<name>A0A1V4HBC9_9BACL</name>
<keyword evidence="4" id="KW-1185">Reference proteome</keyword>
<dbReference type="SUPFAM" id="SSF53756">
    <property type="entry name" value="UDP-Glycosyltransferase/glycogen phosphorylase"/>
    <property type="match status" value="1"/>
</dbReference>
<sequence length="406" mass="46021">MKILLATHWLIPHVGGVWAFMEQLKKRLESMGHVVDMLGNSPDYSKIHIVNRNLEIAKSQLLPLLETKLNAHNQPLLNLSPIIRYHEYERYCMELSAAYFDLSQYDLIHTQDVLSTRSISRVKPKHVAHVAHIHGCVATEMMLHYQLNPQLGITESSPELKYFRSLEHYGATSCDITVTSTHWMKDLLINEFAVPRGQVTVFQYGFDASEFNLKSKRSTSIRRPEGKKVIICPARLVFVKGINVLISALAHLKQIRQDWVCWIVGDGELRSELEQLSLRLGLQQEVAFLGRRDDVPALLQQSDIFAHPCLQDNQPYSVVEAQFAGLPAVVSNAGGLPEMVDHGHTGLISPVGDAETLALNMAFLLENDKVRKQFGRTAKAWAQDHWSMDLMMGRVLDVYERALRIK</sequence>
<dbReference type="AlphaFoldDB" id="A0A1V4HBC9"/>
<feature type="domain" description="Glycosyltransferase subfamily 4-like N-terminal" evidence="2">
    <location>
        <begin position="14"/>
        <end position="209"/>
    </location>
</feature>
<dbReference type="STRING" id="1469647.BC351_09485"/>